<dbReference type="InterPro" id="IPR023211">
    <property type="entry name" value="DNA_pol_palm_dom_sf"/>
</dbReference>
<name>A0A250X6V6_9CHLO</name>
<evidence type="ECO:0000256" key="13">
    <source>
        <dbReference type="ARBA" id="ARBA00022839"/>
    </source>
</evidence>
<dbReference type="InterPro" id="IPR036397">
    <property type="entry name" value="RNaseH_sf"/>
</dbReference>
<comment type="similarity">
    <text evidence="3 20">Belongs to the DNA polymerase type-B family.</text>
</comment>
<dbReference type="NCBIfam" id="TIGR00592">
    <property type="entry name" value="pol2"/>
    <property type="match status" value="1"/>
</dbReference>
<keyword evidence="8" id="KW-0540">Nuclease</keyword>
<dbReference type="EC" id="2.7.7.7" evidence="20"/>
<dbReference type="Proteomes" id="UP000232323">
    <property type="component" value="Unassembled WGS sequence"/>
</dbReference>
<evidence type="ECO:0000259" key="24">
    <source>
        <dbReference type="Pfam" id="PF14260"/>
    </source>
</evidence>
<evidence type="ECO:0000256" key="6">
    <source>
        <dbReference type="ARBA" id="ARBA00022695"/>
    </source>
</evidence>
<dbReference type="Gene3D" id="1.10.132.60">
    <property type="entry name" value="DNA polymerase family B, C-terminal domain"/>
    <property type="match status" value="1"/>
</dbReference>
<keyword evidence="16 20" id="KW-0411">Iron-sulfur</keyword>
<organism evidence="25 26">
    <name type="scientific">Chlamydomonas eustigma</name>
    <dbReference type="NCBI Taxonomy" id="1157962"/>
    <lineage>
        <taxon>Eukaryota</taxon>
        <taxon>Viridiplantae</taxon>
        <taxon>Chlorophyta</taxon>
        <taxon>core chlorophytes</taxon>
        <taxon>Chlorophyceae</taxon>
        <taxon>CS clade</taxon>
        <taxon>Chlamydomonadales</taxon>
        <taxon>Chlamydomonadaceae</taxon>
        <taxon>Chlamydomonas</taxon>
    </lineage>
</organism>
<evidence type="ECO:0000256" key="12">
    <source>
        <dbReference type="ARBA" id="ARBA00022833"/>
    </source>
</evidence>
<evidence type="ECO:0000256" key="8">
    <source>
        <dbReference type="ARBA" id="ARBA00022722"/>
    </source>
</evidence>
<accession>A0A250X6V6</accession>
<dbReference type="Gene3D" id="3.30.420.10">
    <property type="entry name" value="Ribonuclease H-like superfamily/Ribonuclease H"/>
    <property type="match status" value="1"/>
</dbReference>
<keyword evidence="7 20" id="KW-0235">DNA replication</keyword>
<evidence type="ECO:0000256" key="20">
    <source>
        <dbReference type="RuleBase" id="RU000442"/>
    </source>
</evidence>
<comment type="cofactor">
    <cofactor evidence="1 20">
        <name>[4Fe-4S] cluster</name>
        <dbReference type="ChEBI" id="CHEBI:49883"/>
    </cofactor>
</comment>
<dbReference type="PANTHER" id="PTHR10322:SF23">
    <property type="entry name" value="DNA POLYMERASE DELTA CATALYTIC SUBUNIT"/>
    <property type="match status" value="1"/>
</dbReference>
<evidence type="ECO:0000256" key="1">
    <source>
        <dbReference type="ARBA" id="ARBA00001966"/>
    </source>
</evidence>
<dbReference type="Gene3D" id="1.10.287.690">
    <property type="entry name" value="Helix hairpin bin"/>
    <property type="match status" value="1"/>
</dbReference>
<reference evidence="25 26" key="1">
    <citation type="submission" date="2017-08" db="EMBL/GenBank/DDBJ databases">
        <title>Acidophilic green algal genome provides insights into adaptation to an acidic environment.</title>
        <authorList>
            <person name="Hirooka S."/>
            <person name="Hirose Y."/>
            <person name="Kanesaki Y."/>
            <person name="Higuchi S."/>
            <person name="Fujiwara T."/>
            <person name="Onuma R."/>
            <person name="Era A."/>
            <person name="Ohbayashi R."/>
            <person name="Uzuka A."/>
            <person name="Nozaki H."/>
            <person name="Yoshikawa H."/>
            <person name="Miyagishima S.Y."/>
        </authorList>
    </citation>
    <scope>NUCLEOTIDE SEQUENCE [LARGE SCALE GENOMIC DNA]</scope>
    <source>
        <strain evidence="25 26">NIES-2499</strain>
    </source>
</reference>
<feature type="domain" description="C4-type zinc-finger of DNA polymerase delta" evidence="24">
    <location>
        <begin position="990"/>
        <end position="1065"/>
    </location>
</feature>
<dbReference type="SUPFAM" id="SSF53098">
    <property type="entry name" value="Ribonuclease H-like"/>
    <property type="match status" value="1"/>
</dbReference>
<dbReference type="Pfam" id="PF14260">
    <property type="entry name" value="zf-C4pol"/>
    <property type="match status" value="1"/>
</dbReference>
<dbReference type="GO" id="GO:0008270">
    <property type="term" value="F:zinc ion binding"/>
    <property type="evidence" value="ECO:0007669"/>
    <property type="project" value="UniProtKB-KW"/>
</dbReference>
<evidence type="ECO:0000256" key="2">
    <source>
        <dbReference type="ARBA" id="ARBA00004123"/>
    </source>
</evidence>
<evidence type="ECO:0000256" key="17">
    <source>
        <dbReference type="ARBA" id="ARBA00023125"/>
    </source>
</evidence>
<comment type="subcellular location">
    <subcellularLocation>
        <location evidence="2 20">Nucleus</location>
    </subcellularLocation>
</comment>
<gene>
    <name evidence="25" type="ORF">CEUSTIGMA_g6261.t1</name>
</gene>
<evidence type="ECO:0000259" key="22">
    <source>
        <dbReference type="Pfam" id="PF00136"/>
    </source>
</evidence>
<keyword evidence="13" id="KW-0269">Exonuclease</keyword>
<evidence type="ECO:0000256" key="9">
    <source>
        <dbReference type="ARBA" id="ARBA00022723"/>
    </source>
</evidence>
<keyword evidence="18 20" id="KW-0539">Nucleus</keyword>
<evidence type="ECO:0000256" key="16">
    <source>
        <dbReference type="ARBA" id="ARBA00023014"/>
    </source>
</evidence>
<evidence type="ECO:0000256" key="7">
    <source>
        <dbReference type="ARBA" id="ARBA00022705"/>
    </source>
</evidence>
<keyword evidence="5 20" id="KW-0808">Transferase</keyword>
<keyword evidence="17 20" id="KW-0238">DNA-binding</keyword>
<evidence type="ECO:0000313" key="26">
    <source>
        <dbReference type="Proteomes" id="UP000232323"/>
    </source>
</evidence>
<dbReference type="GO" id="GO:0045004">
    <property type="term" value="P:DNA replication proofreading"/>
    <property type="evidence" value="ECO:0007669"/>
    <property type="project" value="TreeGrafter"/>
</dbReference>
<dbReference type="InterPro" id="IPR043502">
    <property type="entry name" value="DNA/RNA_pol_sf"/>
</dbReference>
<feature type="domain" description="DNA-directed DNA polymerase family B multifunctional" evidence="22">
    <location>
        <begin position="518"/>
        <end position="952"/>
    </location>
</feature>
<evidence type="ECO:0000256" key="10">
    <source>
        <dbReference type="ARBA" id="ARBA00022771"/>
    </source>
</evidence>
<dbReference type="InterPro" id="IPR012337">
    <property type="entry name" value="RNaseH-like_sf"/>
</dbReference>
<dbReference type="Pfam" id="PF00136">
    <property type="entry name" value="DNA_pol_B"/>
    <property type="match status" value="1"/>
</dbReference>
<keyword evidence="12 20" id="KW-0862">Zinc</keyword>
<dbReference type="FunFam" id="1.10.132.60:FF:000001">
    <property type="entry name" value="DNA polymerase"/>
    <property type="match status" value="1"/>
</dbReference>
<evidence type="ECO:0000256" key="19">
    <source>
        <dbReference type="ARBA" id="ARBA00049244"/>
    </source>
</evidence>
<dbReference type="InterPro" id="IPR006133">
    <property type="entry name" value="DNA-dir_DNA_pol_B_exonuc"/>
</dbReference>
<keyword evidence="6 20" id="KW-0548">Nucleotidyltransferase</keyword>
<dbReference type="SUPFAM" id="SSF56672">
    <property type="entry name" value="DNA/RNA polymerases"/>
    <property type="match status" value="1"/>
</dbReference>
<dbReference type="PROSITE" id="PS00116">
    <property type="entry name" value="DNA_POLYMERASE_B"/>
    <property type="match status" value="1"/>
</dbReference>
<proteinExistence type="inferred from homology"/>
<dbReference type="SMART" id="SM00486">
    <property type="entry name" value="POLBc"/>
    <property type="match status" value="1"/>
</dbReference>
<evidence type="ECO:0000313" key="25">
    <source>
        <dbReference type="EMBL" id="GAX78824.1"/>
    </source>
</evidence>
<dbReference type="GO" id="GO:0000166">
    <property type="term" value="F:nucleotide binding"/>
    <property type="evidence" value="ECO:0007669"/>
    <property type="project" value="InterPro"/>
</dbReference>
<dbReference type="InterPro" id="IPR006172">
    <property type="entry name" value="DNA-dir_DNA_pol_B"/>
</dbReference>
<keyword evidence="4 20" id="KW-0004">4Fe-4S</keyword>
<dbReference type="Gene3D" id="3.90.1600.10">
    <property type="entry name" value="Palm domain of DNA polymerase"/>
    <property type="match status" value="1"/>
</dbReference>
<dbReference type="OrthoDB" id="2414538at2759"/>
<dbReference type="InterPro" id="IPR050240">
    <property type="entry name" value="DNA_pol_type-B"/>
</dbReference>
<dbReference type="GO" id="GO:0043625">
    <property type="term" value="C:delta DNA polymerase complex"/>
    <property type="evidence" value="ECO:0007669"/>
    <property type="project" value="TreeGrafter"/>
</dbReference>
<dbReference type="Pfam" id="PF03104">
    <property type="entry name" value="DNA_pol_B_exo1"/>
    <property type="match status" value="1"/>
</dbReference>
<dbReference type="GO" id="GO:0006297">
    <property type="term" value="P:nucleotide-excision repair, DNA gap filling"/>
    <property type="evidence" value="ECO:0007669"/>
    <property type="project" value="TreeGrafter"/>
</dbReference>
<dbReference type="InterPro" id="IPR006134">
    <property type="entry name" value="DNA-dir_DNA_pol_B_multi_dom"/>
</dbReference>
<dbReference type="GO" id="GO:0051539">
    <property type="term" value="F:4 iron, 4 sulfur cluster binding"/>
    <property type="evidence" value="ECO:0007669"/>
    <property type="project" value="UniProtKB-KW"/>
</dbReference>
<keyword evidence="14 20" id="KW-0239">DNA-directed DNA polymerase</keyword>
<dbReference type="CDD" id="cd05777">
    <property type="entry name" value="DNA_polB_delta_exo"/>
    <property type="match status" value="1"/>
</dbReference>
<evidence type="ECO:0000256" key="14">
    <source>
        <dbReference type="ARBA" id="ARBA00022932"/>
    </source>
</evidence>
<protein>
    <recommendedName>
        <fullName evidence="20">DNA polymerase</fullName>
        <ecNumber evidence="20">2.7.7.7</ecNumber>
    </recommendedName>
</protein>
<dbReference type="FunFam" id="3.30.420.10:FF:000004">
    <property type="entry name" value="DNA polymerase"/>
    <property type="match status" value="1"/>
</dbReference>
<evidence type="ECO:0000256" key="4">
    <source>
        <dbReference type="ARBA" id="ARBA00022485"/>
    </source>
</evidence>
<evidence type="ECO:0000256" key="21">
    <source>
        <dbReference type="SAM" id="MobiDB-lite"/>
    </source>
</evidence>
<keyword evidence="10 20" id="KW-0863">Zinc-finger</keyword>
<dbReference type="GO" id="GO:0003677">
    <property type="term" value="F:DNA binding"/>
    <property type="evidence" value="ECO:0007669"/>
    <property type="project" value="UniProtKB-KW"/>
</dbReference>
<dbReference type="EMBL" id="BEGY01000036">
    <property type="protein sequence ID" value="GAX78824.1"/>
    <property type="molecule type" value="Genomic_DNA"/>
</dbReference>
<dbReference type="InterPro" id="IPR042087">
    <property type="entry name" value="DNA_pol_B_thumb"/>
</dbReference>
<evidence type="ECO:0000259" key="23">
    <source>
        <dbReference type="Pfam" id="PF03104"/>
    </source>
</evidence>
<dbReference type="GO" id="GO:0003887">
    <property type="term" value="F:DNA-directed DNA polymerase activity"/>
    <property type="evidence" value="ECO:0007669"/>
    <property type="project" value="UniProtKB-KW"/>
</dbReference>
<evidence type="ECO:0000256" key="15">
    <source>
        <dbReference type="ARBA" id="ARBA00023004"/>
    </source>
</evidence>
<comment type="caution">
    <text evidence="25">The sequence shown here is derived from an EMBL/GenBank/DDBJ whole genome shotgun (WGS) entry which is preliminary data.</text>
</comment>
<keyword evidence="11" id="KW-0378">Hydrolase</keyword>
<keyword evidence="9 20" id="KW-0479">Metal-binding</keyword>
<evidence type="ECO:0000256" key="18">
    <source>
        <dbReference type="ARBA" id="ARBA00023242"/>
    </source>
</evidence>
<dbReference type="InterPro" id="IPR017964">
    <property type="entry name" value="DNA-dir_DNA_pol_B_CS"/>
</dbReference>
<sequence length="1089" mass="122322">MADVRRSNGGNAGTSGPLRKRPLMEQDGMIDDVLDDFDNDAPMHPPEEDDEVDLGEAGRNWVRPAVQPFDPKSTSITFQQVEVDYYIAPRMESMDKEPGQKQVPVIRMYGVTDYGNSVCAFVHGFEPYFYAEKPRNWGTEALEELQQDLNKQLASKTKGDGNAVLRLEVERKASVWGYQGGAQKDFIRIVMSLPNYVTPARSLIENGLKVGDFGDIRSTTYESNVLYALRFMIDMNVVGGNWVELPAGKYVMPYSPQTYCQIEAHVRYEDLLSHTPEGDWARLAPLRVLSVDIECAGRKGHFPEAKLDPVIQIASMITEQGRDQAAVRNVMTLGSCASIVGAEVMSFDSEAALLLRWRDLLLETDPDIIIGYNTTNFDLPYLYERAQALGIDKEFHQWGRVRGSRTRIRDTQFSSKAYGTHEYKDLPVDGRVQLDLLTAIQREYKLASYSLNAVSAHFLGEQKEDVHHSCITDLQNGNEETRRRLAVYCLKDAYLPQRLLGKLMFMYNYIEMARVTGVPMSYLLSRGQSIKVFSQVLRKSRARGFLIPNIKYSGPQNTDGATYEGATVLEPKTGYYDKPVATLDFASLYPSIMMAHNLCYTTLVLPERVREVPAEHIAQSPCGDWFIKSAAQKGILPEILEELLAARKRAKADLAKESDPFKRAVLDGRQIALKISANSVYGFTGATVGKMPCLQISASTTAYGRTMIMNTRELVMSMYNKANGYEADCDVIYGDTDSVMVNFGVSEVGRAMELGREAAAAVSKTFPAPVKLEFEKVYYPYLLMNKKRYAGLLWTKPEKHEKIDTKGIETVRRDNCLLVRNVITSCLDRILINRDVNGAVQYVKGVISELLMNRIDLSLLVISKGLSQDADVYEGKVAHVELAKKMRKRDAATAPTTGDRVPYVIIKAAKGAKAWEKAEDPIYALDHNLPIDVQHYLEHHLSLPLMRLFEPVMKNPKELLSGDHTRSILVSTPTVASGGIMRFAKVRLSCLGCKAPLDKPVGEGKTPLCKHCLPKEADLYQRSLSSVNELEDLYSELWTQCQRCQGSLHQDVLCTSRDCPIFYRRKKVQKDLNEAQAQLIRFADDDVTW</sequence>
<keyword evidence="15 20" id="KW-0408">Iron</keyword>
<dbReference type="AlphaFoldDB" id="A0A250X6V6"/>
<dbReference type="FunFam" id="1.10.287.690:FF:000001">
    <property type="entry name" value="DNA polymerase"/>
    <property type="match status" value="1"/>
</dbReference>
<feature type="region of interest" description="Disordered" evidence="21">
    <location>
        <begin position="1"/>
        <end position="52"/>
    </location>
</feature>
<dbReference type="GO" id="GO:0008296">
    <property type="term" value="F:3'-5'-DNA exonuclease activity"/>
    <property type="evidence" value="ECO:0007669"/>
    <property type="project" value="TreeGrafter"/>
</dbReference>
<feature type="domain" description="DNA-directed DNA polymerase family B exonuclease" evidence="23">
    <location>
        <begin position="219"/>
        <end position="454"/>
    </location>
</feature>
<comment type="catalytic activity">
    <reaction evidence="19 20">
        <text>DNA(n) + a 2'-deoxyribonucleoside 5'-triphosphate = DNA(n+1) + diphosphate</text>
        <dbReference type="Rhea" id="RHEA:22508"/>
        <dbReference type="Rhea" id="RHEA-COMP:17339"/>
        <dbReference type="Rhea" id="RHEA-COMP:17340"/>
        <dbReference type="ChEBI" id="CHEBI:33019"/>
        <dbReference type="ChEBI" id="CHEBI:61560"/>
        <dbReference type="ChEBI" id="CHEBI:173112"/>
        <dbReference type="EC" id="2.7.7.7"/>
    </reaction>
</comment>
<dbReference type="CDD" id="cd05533">
    <property type="entry name" value="POLBc_delta"/>
    <property type="match status" value="1"/>
</dbReference>
<dbReference type="PANTHER" id="PTHR10322">
    <property type="entry name" value="DNA POLYMERASE CATALYTIC SUBUNIT"/>
    <property type="match status" value="1"/>
</dbReference>
<keyword evidence="26" id="KW-1185">Reference proteome</keyword>
<feature type="compositionally biased region" description="Acidic residues" evidence="21">
    <location>
        <begin position="28"/>
        <end position="39"/>
    </location>
</feature>
<dbReference type="Gene3D" id="3.30.342.10">
    <property type="entry name" value="DNA Polymerase, chain B, domain 1"/>
    <property type="match status" value="1"/>
</dbReference>
<evidence type="ECO:0000256" key="5">
    <source>
        <dbReference type="ARBA" id="ARBA00022679"/>
    </source>
</evidence>
<dbReference type="STRING" id="1157962.A0A250X6V6"/>
<dbReference type="GO" id="GO:0006287">
    <property type="term" value="P:base-excision repair, gap-filling"/>
    <property type="evidence" value="ECO:0007669"/>
    <property type="project" value="TreeGrafter"/>
</dbReference>
<evidence type="ECO:0000256" key="3">
    <source>
        <dbReference type="ARBA" id="ARBA00005755"/>
    </source>
</evidence>
<dbReference type="PRINTS" id="PR00106">
    <property type="entry name" value="DNAPOLB"/>
</dbReference>
<dbReference type="InterPro" id="IPR025687">
    <property type="entry name" value="Znf-C4pol"/>
</dbReference>
<evidence type="ECO:0000256" key="11">
    <source>
        <dbReference type="ARBA" id="ARBA00022801"/>
    </source>
</evidence>